<keyword evidence="3" id="KW-1185">Reference proteome</keyword>
<dbReference type="AlphaFoldDB" id="A0A3P7N0F1"/>
<name>A0A3P7N0F1_DIBLA</name>
<reference evidence="2 3" key="1">
    <citation type="submission" date="2018-11" db="EMBL/GenBank/DDBJ databases">
        <authorList>
            <consortium name="Pathogen Informatics"/>
        </authorList>
    </citation>
    <scope>NUCLEOTIDE SEQUENCE [LARGE SCALE GENOMIC DNA]</scope>
</reference>
<evidence type="ECO:0000313" key="3">
    <source>
        <dbReference type="Proteomes" id="UP000281553"/>
    </source>
</evidence>
<organism evidence="2 3">
    <name type="scientific">Dibothriocephalus latus</name>
    <name type="common">Fish tapeworm</name>
    <name type="synonym">Diphyllobothrium latum</name>
    <dbReference type="NCBI Taxonomy" id="60516"/>
    <lineage>
        <taxon>Eukaryota</taxon>
        <taxon>Metazoa</taxon>
        <taxon>Spiralia</taxon>
        <taxon>Lophotrochozoa</taxon>
        <taxon>Platyhelminthes</taxon>
        <taxon>Cestoda</taxon>
        <taxon>Eucestoda</taxon>
        <taxon>Diphyllobothriidea</taxon>
        <taxon>Diphyllobothriidae</taxon>
        <taxon>Dibothriocephalus</taxon>
    </lineage>
</organism>
<protein>
    <recommendedName>
        <fullName evidence="1">Fibronectin type-III domain-containing protein</fullName>
    </recommendedName>
</protein>
<feature type="domain" description="Fibronectin type-III" evidence="1">
    <location>
        <begin position="1"/>
        <end position="72"/>
    </location>
</feature>
<accession>A0A3P7N0F1</accession>
<dbReference type="PROSITE" id="PS50853">
    <property type="entry name" value="FN3"/>
    <property type="match status" value="1"/>
</dbReference>
<dbReference type="Proteomes" id="UP000281553">
    <property type="component" value="Unassembled WGS sequence"/>
</dbReference>
<evidence type="ECO:0000313" key="2">
    <source>
        <dbReference type="EMBL" id="VDN32880.1"/>
    </source>
</evidence>
<dbReference type="InterPro" id="IPR013783">
    <property type="entry name" value="Ig-like_fold"/>
</dbReference>
<dbReference type="InterPro" id="IPR003961">
    <property type="entry name" value="FN3_dom"/>
</dbReference>
<dbReference type="EMBL" id="UYRU01082847">
    <property type="protein sequence ID" value="VDN32880.1"/>
    <property type="molecule type" value="Genomic_DNA"/>
</dbReference>
<proteinExistence type="predicted"/>
<dbReference type="Gene3D" id="2.60.40.10">
    <property type="entry name" value="Immunoglobulins"/>
    <property type="match status" value="1"/>
</dbReference>
<gene>
    <name evidence="2" type="ORF">DILT_LOCUS16097</name>
</gene>
<evidence type="ECO:0000259" key="1">
    <source>
        <dbReference type="PROSITE" id="PS50853"/>
    </source>
</evidence>
<dbReference type="InterPro" id="IPR036116">
    <property type="entry name" value="FN3_sf"/>
</dbReference>
<dbReference type="SUPFAM" id="SSF49265">
    <property type="entry name" value="Fibronectin type III"/>
    <property type="match status" value="1"/>
</dbReference>
<dbReference type="CDD" id="cd00063">
    <property type="entry name" value="FN3"/>
    <property type="match status" value="1"/>
</dbReference>
<sequence>MTMTYKVKAYPGNNAAGVVVATCSAVNTGHQPTCYLTQLQPDTPYMITVEACTTQHHCSLPSDLVVGRTLPSVLRARNMLSLPRMLVCAYAFGRIESSSLNALMGENIMLHNRPETPALLVYVNMPVL</sequence>